<feature type="region of interest" description="Disordered" evidence="5">
    <location>
        <begin position="135"/>
        <end position="171"/>
    </location>
</feature>
<comment type="caution">
    <text evidence="7">The sequence shown here is derived from an EMBL/GenBank/DDBJ whole genome shotgun (WGS) entry which is preliminary data.</text>
</comment>
<keyword evidence="7" id="KW-0812">Transmembrane</keyword>
<accession>A0A1R0GYL0</accession>
<keyword evidence="8" id="KW-1185">Reference proteome</keyword>
<evidence type="ECO:0000259" key="6">
    <source>
        <dbReference type="PROSITE" id="PS50089"/>
    </source>
</evidence>
<dbReference type="Pfam" id="PF13639">
    <property type="entry name" value="zf-RING_2"/>
    <property type="match status" value="1"/>
</dbReference>
<dbReference type="InterPro" id="IPR050731">
    <property type="entry name" value="HRD1_E3_ubiq-ligases"/>
</dbReference>
<dbReference type="GO" id="GO:0008270">
    <property type="term" value="F:zinc ion binding"/>
    <property type="evidence" value="ECO:0007669"/>
    <property type="project" value="UniProtKB-KW"/>
</dbReference>
<evidence type="ECO:0000313" key="7">
    <source>
        <dbReference type="EMBL" id="OLY81976.1"/>
    </source>
</evidence>
<dbReference type="GO" id="GO:0061630">
    <property type="term" value="F:ubiquitin protein ligase activity"/>
    <property type="evidence" value="ECO:0007669"/>
    <property type="project" value="TreeGrafter"/>
</dbReference>
<reference evidence="7 8" key="1">
    <citation type="journal article" date="2016" name="Mol. Biol. Evol.">
        <title>Genome-Wide Survey of Gut Fungi (Harpellales) Reveals the First Horizontally Transferred Ubiquitin Gene from a Mosquito Host.</title>
        <authorList>
            <person name="Wang Y."/>
            <person name="White M.M."/>
            <person name="Kvist S."/>
            <person name="Moncalvo J.M."/>
        </authorList>
    </citation>
    <scope>NUCLEOTIDE SEQUENCE [LARGE SCALE GENOMIC DNA]</scope>
    <source>
        <strain evidence="7 8">ALG-7-W6</strain>
    </source>
</reference>
<dbReference type="OrthoDB" id="9984778at2759"/>
<dbReference type="EMBL" id="LSSL01002030">
    <property type="protein sequence ID" value="OLY81976.1"/>
    <property type="molecule type" value="Genomic_DNA"/>
</dbReference>
<feature type="domain" description="RING-type" evidence="6">
    <location>
        <begin position="182"/>
        <end position="231"/>
    </location>
</feature>
<keyword evidence="3" id="KW-0862">Zinc</keyword>
<dbReference type="PROSITE" id="PS50089">
    <property type="entry name" value="ZF_RING_2"/>
    <property type="match status" value="1"/>
</dbReference>
<dbReference type="InterPro" id="IPR013083">
    <property type="entry name" value="Znf_RING/FYVE/PHD"/>
</dbReference>
<dbReference type="STRING" id="133383.A0A1R0GYL0"/>
<dbReference type="SUPFAM" id="SSF57850">
    <property type="entry name" value="RING/U-box"/>
    <property type="match status" value="1"/>
</dbReference>
<dbReference type="GO" id="GO:0043161">
    <property type="term" value="P:proteasome-mediated ubiquitin-dependent protein catabolic process"/>
    <property type="evidence" value="ECO:0007669"/>
    <property type="project" value="TreeGrafter"/>
</dbReference>
<keyword evidence="7" id="KW-0472">Membrane</keyword>
<name>A0A1R0GYL0_9FUNG</name>
<keyword evidence="1" id="KW-0479">Metal-binding</keyword>
<feature type="compositionally biased region" description="Basic and acidic residues" evidence="5">
    <location>
        <begin position="137"/>
        <end position="150"/>
    </location>
</feature>
<keyword evidence="2 4" id="KW-0863">Zinc-finger</keyword>
<dbReference type="AlphaFoldDB" id="A0A1R0GYL0"/>
<evidence type="ECO:0000256" key="1">
    <source>
        <dbReference type="ARBA" id="ARBA00022723"/>
    </source>
</evidence>
<protein>
    <submittedName>
        <fullName evidence="7">Transmembrane E3 ubiquitin-protein ligase 1</fullName>
    </submittedName>
</protein>
<evidence type="ECO:0000256" key="4">
    <source>
        <dbReference type="PROSITE-ProRule" id="PRU00175"/>
    </source>
</evidence>
<dbReference type="GO" id="GO:0044695">
    <property type="term" value="C:Dsc E3 ubiquitin ligase complex"/>
    <property type="evidence" value="ECO:0007669"/>
    <property type="project" value="TreeGrafter"/>
</dbReference>
<dbReference type="PANTHER" id="PTHR22763">
    <property type="entry name" value="RING ZINC FINGER PROTEIN"/>
    <property type="match status" value="1"/>
</dbReference>
<dbReference type="Proteomes" id="UP000187455">
    <property type="component" value="Unassembled WGS sequence"/>
</dbReference>
<proteinExistence type="predicted"/>
<sequence>MPDSKTFNDSRAIIIDHYNKTFNDAVLEEDSNKDCEYFLLGKVIPVGQNFTSDDMSDIEKELENPTGKSMSRPPKMDLDLLVFSQNCNVVLTTKKNNSTEPLEGIKIQVYETKAKYASFLFSILFPETYNYHPFVSRNDEETNSTDRRDSSSSGLGIHNPSPINENDDMGQESAVSVTSKRCAICMLQVETESRSGLIGRASYMVTPCHHIFHTSCLDEWMRIKLECPVCRTPLPPI</sequence>
<dbReference type="PANTHER" id="PTHR22763:SF162">
    <property type="entry name" value="TRANSMEMBRANE E3 UBIQUITIN-PROTEIN LIGASE 1"/>
    <property type="match status" value="1"/>
</dbReference>
<organism evidence="7 8">
    <name type="scientific">Smittium mucronatum</name>
    <dbReference type="NCBI Taxonomy" id="133383"/>
    <lineage>
        <taxon>Eukaryota</taxon>
        <taxon>Fungi</taxon>
        <taxon>Fungi incertae sedis</taxon>
        <taxon>Zoopagomycota</taxon>
        <taxon>Kickxellomycotina</taxon>
        <taxon>Harpellomycetes</taxon>
        <taxon>Harpellales</taxon>
        <taxon>Legeriomycetaceae</taxon>
        <taxon>Smittium</taxon>
    </lineage>
</organism>
<gene>
    <name evidence="7" type="ORF">AYI68_g3914</name>
</gene>
<dbReference type="InterPro" id="IPR001841">
    <property type="entry name" value="Znf_RING"/>
</dbReference>
<dbReference type="SMART" id="SM00184">
    <property type="entry name" value="RING"/>
    <property type="match status" value="1"/>
</dbReference>
<dbReference type="Gene3D" id="3.30.40.10">
    <property type="entry name" value="Zinc/RING finger domain, C3HC4 (zinc finger)"/>
    <property type="match status" value="1"/>
</dbReference>
<evidence type="ECO:0000256" key="5">
    <source>
        <dbReference type="SAM" id="MobiDB-lite"/>
    </source>
</evidence>
<dbReference type="GO" id="GO:0012505">
    <property type="term" value="C:endomembrane system"/>
    <property type="evidence" value="ECO:0007669"/>
    <property type="project" value="TreeGrafter"/>
</dbReference>
<evidence type="ECO:0000313" key="8">
    <source>
        <dbReference type="Proteomes" id="UP000187455"/>
    </source>
</evidence>
<evidence type="ECO:0000256" key="3">
    <source>
        <dbReference type="ARBA" id="ARBA00022833"/>
    </source>
</evidence>
<evidence type="ECO:0000256" key="2">
    <source>
        <dbReference type="ARBA" id="ARBA00022771"/>
    </source>
</evidence>